<dbReference type="GO" id="GO:0030246">
    <property type="term" value="F:carbohydrate binding"/>
    <property type="evidence" value="ECO:0007669"/>
    <property type="project" value="InterPro"/>
</dbReference>
<dbReference type="AlphaFoldDB" id="A0A6B3SJA8"/>
<proteinExistence type="predicted"/>
<evidence type="ECO:0000313" key="3">
    <source>
        <dbReference type="EMBL" id="NEX60658.1"/>
    </source>
</evidence>
<accession>A0A6B3SJA8</accession>
<dbReference type="PANTHER" id="PTHR32401:SF48">
    <property type="entry name" value="LEGUME LECTIN DOMAIN-CONTAINING PROTEIN"/>
    <property type="match status" value="1"/>
</dbReference>
<dbReference type="InterPro" id="IPR001220">
    <property type="entry name" value="Legume_lectin_dom"/>
</dbReference>
<dbReference type="InterPro" id="IPR019825">
    <property type="entry name" value="Lectin_legB_Mn/Ca_BS"/>
</dbReference>
<dbReference type="Gene3D" id="2.60.120.200">
    <property type="match status" value="1"/>
</dbReference>
<dbReference type="Pfam" id="PF00139">
    <property type="entry name" value="Lectin_legB"/>
    <property type="match status" value="1"/>
</dbReference>
<evidence type="ECO:0000313" key="4">
    <source>
        <dbReference type="Proteomes" id="UP000482155"/>
    </source>
</evidence>
<gene>
    <name evidence="3" type="ORF">G3574_06180</name>
</gene>
<dbReference type="InterPro" id="IPR013424">
    <property type="entry name" value="Ice-binding_C"/>
</dbReference>
<keyword evidence="4" id="KW-1185">Reference proteome</keyword>
<protein>
    <submittedName>
        <fullName evidence="3">PEP-CTERM sorting domain-containing protein</fullName>
    </submittedName>
</protein>
<name>A0A6B3SJA8_9BURK</name>
<feature type="domain" description="Legume lectin" evidence="2">
    <location>
        <begin position="27"/>
        <end position="260"/>
    </location>
</feature>
<dbReference type="SUPFAM" id="SSF49899">
    <property type="entry name" value="Concanavalin A-like lectins/glucanases"/>
    <property type="match status" value="1"/>
</dbReference>
<dbReference type="RefSeq" id="WP_163961151.1">
    <property type="nucleotide sequence ID" value="NZ_JAAIVB010000013.1"/>
</dbReference>
<dbReference type="NCBIfam" id="TIGR02595">
    <property type="entry name" value="PEP_CTERM"/>
    <property type="match status" value="1"/>
</dbReference>
<organism evidence="3 4">
    <name type="scientific">Noviherbaspirillum galbum</name>
    <dbReference type="NCBI Taxonomy" id="2709383"/>
    <lineage>
        <taxon>Bacteria</taxon>
        <taxon>Pseudomonadati</taxon>
        <taxon>Pseudomonadota</taxon>
        <taxon>Betaproteobacteria</taxon>
        <taxon>Burkholderiales</taxon>
        <taxon>Oxalobacteraceae</taxon>
        <taxon>Noviherbaspirillum</taxon>
    </lineage>
</organism>
<evidence type="ECO:0000256" key="1">
    <source>
        <dbReference type="SAM" id="SignalP"/>
    </source>
</evidence>
<dbReference type="Proteomes" id="UP000482155">
    <property type="component" value="Unassembled WGS sequence"/>
</dbReference>
<dbReference type="PANTHER" id="PTHR32401">
    <property type="entry name" value="CONCANAVALIN A-LIKE LECTIN FAMILY PROTEIN"/>
    <property type="match status" value="1"/>
</dbReference>
<dbReference type="CDD" id="cd01951">
    <property type="entry name" value="lectin_L-type"/>
    <property type="match status" value="1"/>
</dbReference>
<feature type="signal peptide" evidence="1">
    <location>
        <begin position="1"/>
        <end position="23"/>
    </location>
</feature>
<comment type="caution">
    <text evidence="3">The sequence shown here is derived from an EMBL/GenBank/DDBJ whole genome shotgun (WGS) entry which is preliminary data.</text>
</comment>
<feature type="chain" id="PRO_5025476249" evidence="1">
    <location>
        <begin position="24"/>
        <end position="294"/>
    </location>
</feature>
<dbReference type="InterPro" id="IPR050258">
    <property type="entry name" value="Leguminous_Lectin"/>
</dbReference>
<dbReference type="EMBL" id="JAAIVB010000013">
    <property type="protein sequence ID" value="NEX60658.1"/>
    <property type="molecule type" value="Genomic_DNA"/>
</dbReference>
<dbReference type="InterPro" id="IPR013320">
    <property type="entry name" value="ConA-like_dom_sf"/>
</dbReference>
<sequence>MKFAPKSALLALALAASVSSAHAYVVTYNDFSNTTGLTMAGSAAVATTADGAVLRVTPATGNQSGAAYSTTAVTLGVNSIFSTQFQFRITETGGINPADGFTFVLAANPTGLGSGGGGLGYAGVGNSVAVEFDTFNNGTLDADSSNHVAVDVNGSLASAALNNVYGRSTCTFSSGSSHADPGCLSNGDLWTASISYDGSALTATLLDPAKGTLFQGIGNFPIDIAAALGTNQVYVGFTSGTGAGYANHDIVNWQFSDTTQLAQIPVPATLPLLGIGMLALARTRRKSQGSAPAA</sequence>
<keyword evidence="1" id="KW-0732">Signal</keyword>
<reference evidence="3 4" key="1">
    <citation type="submission" date="2020-02" db="EMBL/GenBank/DDBJ databases">
        <authorList>
            <person name="Kim M.K."/>
        </authorList>
    </citation>
    <scope>NUCLEOTIDE SEQUENCE [LARGE SCALE GENOMIC DNA]</scope>
    <source>
        <strain evidence="3 4">17J57-3</strain>
    </source>
</reference>
<dbReference type="InterPro" id="IPR056573">
    <property type="entry name" value="Lectin_L-type_dom"/>
</dbReference>
<evidence type="ECO:0000259" key="2">
    <source>
        <dbReference type="Pfam" id="PF00139"/>
    </source>
</evidence>
<dbReference type="PROSITE" id="PS00307">
    <property type="entry name" value="LECTIN_LEGUME_BETA"/>
    <property type="match status" value="1"/>
</dbReference>